<dbReference type="Proteomes" id="UP000001449">
    <property type="component" value="Chromosome 1"/>
</dbReference>
<dbReference type="RefSeq" id="XP_002286043.1">
    <property type="nucleotide sequence ID" value="XM_002286007.1"/>
</dbReference>
<keyword evidence="6" id="KW-1185">Reference proteome</keyword>
<dbReference type="GeneID" id="7449112"/>
<comment type="similarity">
    <text evidence="1">Belongs to the pseudouridine synthase TruD family.</text>
</comment>
<dbReference type="InParanoid" id="B8BPW9"/>
<feature type="compositionally biased region" description="Polar residues" evidence="3">
    <location>
        <begin position="42"/>
        <end position="65"/>
    </location>
</feature>
<dbReference type="PANTHER" id="PTHR13326:SF21">
    <property type="entry name" value="PSEUDOURIDYLATE SYNTHASE PUS7L"/>
    <property type="match status" value="1"/>
</dbReference>
<feature type="domain" description="TRUD" evidence="4">
    <location>
        <begin position="667"/>
        <end position="851"/>
    </location>
</feature>
<feature type="region of interest" description="Disordered" evidence="3">
    <location>
        <begin position="496"/>
        <end position="520"/>
    </location>
</feature>
<dbReference type="eggNOG" id="KOG2339">
    <property type="taxonomic scope" value="Eukaryota"/>
</dbReference>
<feature type="compositionally biased region" description="Polar residues" evidence="3">
    <location>
        <begin position="160"/>
        <end position="172"/>
    </location>
</feature>
<feature type="compositionally biased region" description="Basic and acidic residues" evidence="3">
    <location>
        <begin position="432"/>
        <end position="442"/>
    </location>
</feature>
<sequence length="911" mass="101290">MMASLNPPLHRHLSTIGIGPVFLRPPPHPLPQPLSEEKDDLPSTSSATDDGVDGSSNDTLRRQQQPHPPVQTILTWETVGTIKMSPEDFVVREISLLPTSTGEWTQKVAGSDRAESTLSEDFIDDIARQRLQLRIGSAKAGCGIAKGGGDVGVSEMGDGSSHNSQPDTTTSDEPNKDSFKQDSVQASVSTAQEKPCNNPKDGLRDILQYCCRLTGTSKPSDEYTSETILQQLMDLQNSALDKTHDISCKELMSEPTSNNEDTSNIGDQNVWIPTSNLFQDAPSANVDLKQMWKLLHQYIRLVFPLLMTEVSCTNPAGEDESKISTTSNGETDNNKACKPWIIAIIDRTFFPLARYLAEPRKDLLALYKYRSIGPVPPDRNEDYRGRSTPSQYKKRKWNAGREQKEEQNEQSEVKNNAYGDSHSNDGTVLLRLKPDLPRDERRQVHRILIGSGSNNRRDFETTTRNNVSLNSSTSYDTSRNATTAIVVQWSRAAIQTAQKRKNTQGDRCPNGKEGNSDSKSSSITATLCVVQKEQVEHQVAMQHLVRALRCRPGDIGCAGIKDMQAITYQFCTFRGIDLQRARQANSQLLNGNKRVALRDMELVKDFLLDRGKLIGNRFEILVRDLKRVERKSVAGDAVCSATNYLEQMVPCRASHINEMVNRIKDCGFINFYGEQRVGEPGSSRRVGVRSFDVGRALLRQQFAEAVDLIMAGRSSEMYFPSEDEVKAREIWKTSGGDARATLKAFPKSQSTMVRERDLMKGDLYLGDTEESDGTCGGEEGSAVNIKVVTDPNSVDISQIVLPLPGYNVQYPTNDIGQLYKELLTNDGIQLDKKSSQPEGTAKGSYRCLIQKAHKIKWDIVGSGEETTMDESDDPVVSAARFKFDLKSGCYATMMLRELMVTTMARDNKIKV</sequence>
<dbReference type="GO" id="GO:0001522">
    <property type="term" value="P:pseudouridine synthesis"/>
    <property type="evidence" value="ECO:0000318"/>
    <property type="project" value="GO_Central"/>
</dbReference>
<dbReference type="InterPro" id="IPR020103">
    <property type="entry name" value="PsdUridine_synth_cat_dom_sf"/>
</dbReference>
<keyword evidence="2" id="KW-0413">Isomerase</keyword>
<dbReference type="AlphaFoldDB" id="B8BPW9"/>
<dbReference type="EMBL" id="CM000638">
    <property type="protein sequence ID" value="EED95684.1"/>
    <property type="molecule type" value="Genomic_DNA"/>
</dbReference>
<evidence type="ECO:0000259" key="4">
    <source>
        <dbReference type="PROSITE" id="PS50984"/>
    </source>
</evidence>
<dbReference type="InterPro" id="IPR042214">
    <property type="entry name" value="TruD_catalytic"/>
</dbReference>
<dbReference type="Gene3D" id="3.30.2350.20">
    <property type="entry name" value="TruD, catalytic domain"/>
    <property type="match status" value="2"/>
</dbReference>
<evidence type="ECO:0000256" key="1">
    <source>
        <dbReference type="ARBA" id="ARBA00007953"/>
    </source>
</evidence>
<dbReference type="PANTHER" id="PTHR13326">
    <property type="entry name" value="TRNA PSEUDOURIDINE SYNTHASE D"/>
    <property type="match status" value="1"/>
</dbReference>
<feature type="region of interest" description="Disordered" evidence="3">
    <location>
        <begin position="375"/>
        <end position="475"/>
    </location>
</feature>
<dbReference type="OMA" id="CMATARI"/>
<evidence type="ECO:0000256" key="3">
    <source>
        <dbReference type="SAM" id="MobiDB-lite"/>
    </source>
</evidence>
<evidence type="ECO:0000313" key="5">
    <source>
        <dbReference type="EMBL" id="EED95684.1"/>
    </source>
</evidence>
<dbReference type="HOGENOM" id="CLU_339956_0_0_1"/>
<name>B8BPW9_THAPS</name>
<dbReference type="Pfam" id="PF01142">
    <property type="entry name" value="TruD"/>
    <property type="match status" value="2"/>
</dbReference>
<accession>B8BPW9</accession>
<dbReference type="GO" id="GO:0005634">
    <property type="term" value="C:nucleus"/>
    <property type="evidence" value="ECO:0000318"/>
    <property type="project" value="GO_Central"/>
</dbReference>
<feature type="region of interest" description="Disordered" evidence="3">
    <location>
        <begin position="20"/>
        <end position="70"/>
    </location>
</feature>
<evidence type="ECO:0000256" key="2">
    <source>
        <dbReference type="ARBA" id="ARBA00023235"/>
    </source>
</evidence>
<dbReference type="PROSITE" id="PS50984">
    <property type="entry name" value="TRUD"/>
    <property type="match status" value="1"/>
</dbReference>
<evidence type="ECO:0000313" key="6">
    <source>
        <dbReference type="Proteomes" id="UP000001449"/>
    </source>
</evidence>
<gene>
    <name evidence="5" type="ORF">THAPSDRAFT_20653</name>
</gene>
<protein>
    <recommendedName>
        <fullName evidence="4">TRUD domain-containing protein</fullName>
    </recommendedName>
</protein>
<dbReference type="KEGG" id="tps:THAPSDRAFT_20653"/>
<dbReference type="PaxDb" id="35128-Thaps20653"/>
<proteinExistence type="inferred from homology"/>
<dbReference type="InterPro" id="IPR011760">
    <property type="entry name" value="PsdUridine_synth_TruD_insert"/>
</dbReference>
<dbReference type="SUPFAM" id="SSF55120">
    <property type="entry name" value="Pseudouridine synthase"/>
    <property type="match status" value="1"/>
</dbReference>
<reference evidence="5 6" key="1">
    <citation type="journal article" date="2004" name="Science">
        <title>The genome of the diatom Thalassiosira pseudonana: ecology, evolution, and metabolism.</title>
        <authorList>
            <person name="Armbrust E.V."/>
            <person name="Berges J.A."/>
            <person name="Bowler C."/>
            <person name="Green B.R."/>
            <person name="Martinez D."/>
            <person name="Putnam N.H."/>
            <person name="Zhou S."/>
            <person name="Allen A.E."/>
            <person name="Apt K.E."/>
            <person name="Bechner M."/>
            <person name="Brzezinski M.A."/>
            <person name="Chaal B.K."/>
            <person name="Chiovitti A."/>
            <person name="Davis A.K."/>
            <person name="Demarest M.S."/>
            <person name="Detter J.C."/>
            <person name="Glavina T."/>
            <person name="Goodstein D."/>
            <person name="Hadi M.Z."/>
            <person name="Hellsten U."/>
            <person name="Hildebrand M."/>
            <person name="Jenkins B.D."/>
            <person name="Jurka J."/>
            <person name="Kapitonov V.V."/>
            <person name="Kroger N."/>
            <person name="Lau W.W."/>
            <person name="Lane T.W."/>
            <person name="Larimer F.W."/>
            <person name="Lippmeier J.C."/>
            <person name="Lucas S."/>
            <person name="Medina M."/>
            <person name="Montsant A."/>
            <person name="Obornik M."/>
            <person name="Parker M.S."/>
            <person name="Palenik B."/>
            <person name="Pazour G.J."/>
            <person name="Richardson P.M."/>
            <person name="Rynearson T.A."/>
            <person name="Saito M.A."/>
            <person name="Schwartz D.C."/>
            <person name="Thamatrakoln K."/>
            <person name="Valentin K."/>
            <person name="Vardi A."/>
            <person name="Wilkerson F.P."/>
            <person name="Rokhsar D.S."/>
        </authorList>
    </citation>
    <scope>NUCLEOTIDE SEQUENCE [LARGE SCALE GENOMIC DNA]</scope>
    <source>
        <strain evidence="5 6">CCMP1335</strain>
    </source>
</reference>
<reference evidence="5 6" key="2">
    <citation type="journal article" date="2008" name="Nature">
        <title>The Phaeodactylum genome reveals the evolutionary history of diatom genomes.</title>
        <authorList>
            <person name="Bowler C."/>
            <person name="Allen A.E."/>
            <person name="Badger J.H."/>
            <person name="Grimwood J."/>
            <person name="Jabbari K."/>
            <person name="Kuo A."/>
            <person name="Maheswari U."/>
            <person name="Martens C."/>
            <person name="Maumus F."/>
            <person name="Otillar R.P."/>
            <person name="Rayko E."/>
            <person name="Salamov A."/>
            <person name="Vandepoele K."/>
            <person name="Beszteri B."/>
            <person name="Gruber A."/>
            <person name="Heijde M."/>
            <person name="Katinka M."/>
            <person name="Mock T."/>
            <person name="Valentin K."/>
            <person name="Verret F."/>
            <person name="Berges J.A."/>
            <person name="Brownlee C."/>
            <person name="Cadoret J.P."/>
            <person name="Chiovitti A."/>
            <person name="Choi C.J."/>
            <person name="Coesel S."/>
            <person name="De Martino A."/>
            <person name="Detter J.C."/>
            <person name="Durkin C."/>
            <person name="Falciatore A."/>
            <person name="Fournet J."/>
            <person name="Haruta M."/>
            <person name="Huysman M.J."/>
            <person name="Jenkins B.D."/>
            <person name="Jiroutova K."/>
            <person name="Jorgensen R.E."/>
            <person name="Joubert Y."/>
            <person name="Kaplan A."/>
            <person name="Kroger N."/>
            <person name="Kroth P.G."/>
            <person name="La Roche J."/>
            <person name="Lindquist E."/>
            <person name="Lommer M."/>
            <person name="Martin-Jezequel V."/>
            <person name="Lopez P.J."/>
            <person name="Lucas S."/>
            <person name="Mangogna M."/>
            <person name="McGinnis K."/>
            <person name="Medlin L.K."/>
            <person name="Montsant A."/>
            <person name="Oudot-Le Secq M.P."/>
            <person name="Napoli C."/>
            <person name="Obornik M."/>
            <person name="Parker M.S."/>
            <person name="Petit J.L."/>
            <person name="Porcel B.M."/>
            <person name="Poulsen N."/>
            <person name="Robison M."/>
            <person name="Rychlewski L."/>
            <person name="Rynearson T.A."/>
            <person name="Schmutz J."/>
            <person name="Shapiro H."/>
            <person name="Siaut M."/>
            <person name="Stanley M."/>
            <person name="Sussman M.R."/>
            <person name="Taylor A.R."/>
            <person name="Vardi A."/>
            <person name="von Dassow P."/>
            <person name="Vyverman W."/>
            <person name="Willis A."/>
            <person name="Wyrwicz L.S."/>
            <person name="Rokhsar D.S."/>
            <person name="Weissenbach J."/>
            <person name="Armbrust E.V."/>
            <person name="Green B.R."/>
            <person name="Van de Peer Y."/>
            <person name="Grigoriev I.V."/>
        </authorList>
    </citation>
    <scope>NUCLEOTIDE SEQUENCE [LARGE SCALE GENOMIC DNA]</scope>
    <source>
        <strain evidence="5 6">CCMP1335</strain>
    </source>
</reference>
<organism evidence="5 6">
    <name type="scientific">Thalassiosira pseudonana</name>
    <name type="common">Marine diatom</name>
    <name type="synonym">Cyclotella nana</name>
    <dbReference type="NCBI Taxonomy" id="35128"/>
    <lineage>
        <taxon>Eukaryota</taxon>
        <taxon>Sar</taxon>
        <taxon>Stramenopiles</taxon>
        <taxon>Ochrophyta</taxon>
        <taxon>Bacillariophyta</taxon>
        <taxon>Coscinodiscophyceae</taxon>
        <taxon>Thalassiosirophycidae</taxon>
        <taxon>Thalassiosirales</taxon>
        <taxon>Thalassiosiraceae</taxon>
        <taxon>Thalassiosira</taxon>
    </lineage>
</organism>
<feature type="region of interest" description="Disordered" evidence="3">
    <location>
        <begin position="144"/>
        <end position="199"/>
    </location>
</feature>
<dbReference type="GO" id="GO:0003723">
    <property type="term" value="F:RNA binding"/>
    <property type="evidence" value="ECO:0007669"/>
    <property type="project" value="InterPro"/>
</dbReference>
<feature type="compositionally biased region" description="Pro residues" evidence="3">
    <location>
        <begin position="23"/>
        <end position="32"/>
    </location>
</feature>
<dbReference type="GO" id="GO:0009982">
    <property type="term" value="F:pseudouridine synthase activity"/>
    <property type="evidence" value="ECO:0000318"/>
    <property type="project" value="GO_Central"/>
</dbReference>
<dbReference type="InterPro" id="IPR001656">
    <property type="entry name" value="PsdUridine_synth_TruD"/>
</dbReference>
<feature type="compositionally biased region" description="Polar residues" evidence="3">
    <location>
        <begin position="181"/>
        <end position="192"/>
    </location>
</feature>
<feature type="compositionally biased region" description="Polar residues" evidence="3">
    <location>
        <begin position="462"/>
        <end position="475"/>
    </location>
</feature>
<dbReference type="PIRSF" id="PIRSF037016">
    <property type="entry name" value="Pseudouridin_synth_euk_prd"/>
    <property type="match status" value="1"/>
</dbReference>
<dbReference type="STRING" id="35128.B8BPW9"/>